<dbReference type="GO" id="GO:0000155">
    <property type="term" value="F:phosphorelay sensor kinase activity"/>
    <property type="evidence" value="ECO:0007669"/>
    <property type="project" value="InterPro"/>
</dbReference>
<evidence type="ECO:0000256" key="5">
    <source>
        <dbReference type="ARBA" id="ARBA00022679"/>
    </source>
</evidence>
<dbReference type="SMART" id="SM00387">
    <property type="entry name" value="HATPase_c"/>
    <property type="match status" value="1"/>
</dbReference>
<protein>
    <recommendedName>
        <fullName evidence="3">histidine kinase</fullName>
        <ecNumber evidence="3">2.7.13.3</ecNumber>
    </recommendedName>
</protein>
<evidence type="ECO:0000259" key="9">
    <source>
        <dbReference type="PROSITE" id="PS50109"/>
    </source>
</evidence>
<evidence type="ECO:0000256" key="7">
    <source>
        <dbReference type="ARBA" id="ARBA00023012"/>
    </source>
</evidence>
<dbReference type="Pfam" id="PF02518">
    <property type="entry name" value="HATPase_c"/>
    <property type="match status" value="1"/>
</dbReference>
<dbReference type="CDD" id="cd00075">
    <property type="entry name" value="HATPase"/>
    <property type="match status" value="1"/>
</dbReference>
<keyword evidence="8" id="KW-0472">Membrane</keyword>
<keyword evidence="6 11" id="KW-0418">Kinase</keyword>
<dbReference type="InterPro" id="IPR004358">
    <property type="entry name" value="Sig_transdc_His_kin-like_C"/>
</dbReference>
<feature type="domain" description="HAMP" evidence="10">
    <location>
        <begin position="350"/>
        <end position="402"/>
    </location>
</feature>
<dbReference type="InterPro" id="IPR050736">
    <property type="entry name" value="Sensor_HK_Regulatory"/>
</dbReference>
<evidence type="ECO:0000256" key="1">
    <source>
        <dbReference type="ARBA" id="ARBA00000085"/>
    </source>
</evidence>
<proteinExistence type="predicted"/>
<sequence length="656" mass="73750">MKLGTKINLVLIVVTVVTLTVGFWIIIGREATTIKKQVLADVDAVTQLVHQDIERMYAQIYEQKQSLQEIIDTVVRNNPKILYVEIVDTNGDVIVTTRSANIPQNKERKLEIFKKVLETKELVLDQKDEGEYYELEYHLPIFDSKKNIISVAEIEIKTLSKSKQHIDEARKLLDLTSMSVEQSARSINLMIKDGEQYVRNIVNDVSQFGKIDKTAEYGFFHDVVVFDMNLDVVAVTGNDTEEFAHDGPEYAEARRDVSTGVKNKVEYSREHEGQAIITRVEPLIIYDVENKIYEEGLFTNDNNQIVGVIETHIMKSSYQNRIMELIFRMVGIGIVFTAILVIVLAIILRREVVIPITKYSLVAKKIADGDLSQTVEHTSNDEIGQFGHVFNSMVGNLRELDKLKSDFISVAAHQLRTPLSGVKWVLKLLLDGDLGAINEDQKGMLKRGYETNEKMIQLVNDLLNVSRIENGKFGYKFEKNDFMKLISTLIENTVLPSKARNIDVRLENRAGIIPDFMFDPEKLLIALQNIVDNAMKYTLPGGRVTIVVERQGDYIEVKVTDTGVGIPKADIAKLFSKFFRAANVIHLQTDGSGLGLFIVKSIIMRHGGQIWVDSEEGKGTTFTVVVPVVEGLIPKDEVPQGPGVVAEVAIEEALKS</sequence>
<dbReference type="PROSITE" id="PS50885">
    <property type="entry name" value="HAMP"/>
    <property type="match status" value="1"/>
</dbReference>
<feature type="domain" description="Histidine kinase" evidence="9">
    <location>
        <begin position="410"/>
        <end position="630"/>
    </location>
</feature>
<evidence type="ECO:0000256" key="3">
    <source>
        <dbReference type="ARBA" id="ARBA00012438"/>
    </source>
</evidence>
<dbReference type="InterPro" id="IPR036890">
    <property type="entry name" value="HATPase_C_sf"/>
</dbReference>
<organism evidence="11 12">
    <name type="scientific">Candidatus Nomurabacteria bacterium GW2011_GWB1_44_12</name>
    <dbReference type="NCBI Taxonomy" id="1618748"/>
    <lineage>
        <taxon>Bacteria</taxon>
        <taxon>Candidatus Nomuraibacteriota</taxon>
    </lineage>
</organism>
<dbReference type="PANTHER" id="PTHR43711">
    <property type="entry name" value="TWO-COMPONENT HISTIDINE KINASE"/>
    <property type="match status" value="1"/>
</dbReference>
<evidence type="ECO:0000313" key="12">
    <source>
        <dbReference type="Proteomes" id="UP000033815"/>
    </source>
</evidence>
<dbReference type="Gene3D" id="6.10.340.10">
    <property type="match status" value="1"/>
</dbReference>
<dbReference type="SUPFAM" id="SSF47384">
    <property type="entry name" value="Homodimeric domain of signal transducing histidine kinase"/>
    <property type="match status" value="1"/>
</dbReference>
<dbReference type="InterPro" id="IPR036097">
    <property type="entry name" value="HisK_dim/P_sf"/>
</dbReference>
<name>A0A837I7M3_9BACT</name>
<keyword evidence="4" id="KW-0597">Phosphoprotein</keyword>
<accession>A0A837I7M3</accession>
<dbReference type="EC" id="2.7.13.3" evidence="3"/>
<dbReference type="GO" id="GO:0016020">
    <property type="term" value="C:membrane"/>
    <property type="evidence" value="ECO:0007669"/>
    <property type="project" value="UniProtKB-SubCell"/>
</dbReference>
<feature type="transmembrane region" description="Helical" evidence="8">
    <location>
        <begin position="325"/>
        <end position="348"/>
    </location>
</feature>
<dbReference type="Proteomes" id="UP000033815">
    <property type="component" value="Unassembled WGS sequence"/>
</dbReference>
<dbReference type="PRINTS" id="PR00344">
    <property type="entry name" value="BCTRLSENSOR"/>
</dbReference>
<keyword evidence="8" id="KW-0812">Transmembrane</keyword>
<comment type="catalytic activity">
    <reaction evidence="1">
        <text>ATP + protein L-histidine = ADP + protein N-phospho-L-histidine.</text>
        <dbReference type="EC" id="2.7.13.3"/>
    </reaction>
</comment>
<dbReference type="SMART" id="SM00304">
    <property type="entry name" value="HAMP"/>
    <property type="match status" value="1"/>
</dbReference>
<dbReference type="CDD" id="cd00082">
    <property type="entry name" value="HisKA"/>
    <property type="match status" value="1"/>
</dbReference>
<dbReference type="CDD" id="cd06225">
    <property type="entry name" value="HAMP"/>
    <property type="match status" value="1"/>
</dbReference>
<dbReference type="SUPFAM" id="SSF55874">
    <property type="entry name" value="ATPase domain of HSP90 chaperone/DNA topoisomerase II/histidine kinase"/>
    <property type="match status" value="1"/>
</dbReference>
<comment type="caution">
    <text evidence="11">The sequence shown here is derived from an EMBL/GenBank/DDBJ whole genome shotgun (WGS) entry which is preliminary data.</text>
</comment>
<keyword evidence="7" id="KW-0902">Two-component regulatory system</keyword>
<dbReference type="InterPro" id="IPR003594">
    <property type="entry name" value="HATPase_dom"/>
</dbReference>
<dbReference type="CDD" id="cd18773">
    <property type="entry name" value="PDC1_HK_sensor"/>
    <property type="match status" value="1"/>
</dbReference>
<evidence type="ECO:0000313" key="11">
    <source>
        <dbReference type="EMBL" id="KKT36907.1"/>
    </source>
</evidence>
<dbReference type="PANTHER" id="PTHR43711:SF1">
    <property type="entry name" value="HISTIDINE KINASE 1"/>
    <property type="match status" value="1"/>
</dbReference>
<evidence type="ECO:0000256" key="4">
    <source>
        <dbReference type="ARBA" id="ARBA00022553"/>
    </source>
</evidence>
<evidence type="ECO:0000256" key="6">
    <source>
        <dbReference type="ARBA" id="ARBA00022777"/>
    </source>
</evidence>
<evidence type="ECO:0000259" key="10">
    <source>
        <dbReference type="PROSITE" id="PS50885"/>
    </source>
</evidence>
<dbReference type="InterPro" id="IPR005467">
    <property type="entry name" value="His_kinase_dom"/>
</dbReference>
<keyword evidence="5" id="KW-0808">Transferase</keyword>
<evidence type="ECO:0000256" key="2">
    <source>
        <dbReference type="ARBA" id="ARBA00004370"/>
    </source>
</evidence>
<reference evidence="11 12" key="1">
    <citation type="journal article" date="2015" name="Nature">
        <title>rRNA introns, odd ribosomes, and small enigmatic genomes across a large radiation of phyla.</title>
        <authorList>
            <person name="Brown C.T."/>
            <person name="Hug L.A."/>
            <person name="Thomas B.C."/>
            <person name="Sharon I."/>
            <person name="Castelle C.J."/>
            <person name="Singh A."/>
            <person name="Wilkins M.J."/>
            <person name="Williams K.H."/>
            <person name="Banfield J.F."/>
        </authorList>
    </citation>
    <scope>NUCLEOTIDE SEQUENCE [LARGE SCALE GENOMIC DNA]</scope>
</reference>
<dbReference type="PROSITE" id="PS50109">
    <property type="entry name" value="HIS_KIN"/>
    <property type="match status" value="1"/>
</dbReference>
<gene>
    <name evidence="11" type="ORF">UW25_C0004G0235</name>
</gene>
<dbReference type="EMBL" id="LCHP01000004">
    <property type="protein sequence ID" value="KKT36907.1"/>
    <property type="molecule type" value="Genomic_DNA"/>
</dbReference>
<dbReference type="SMART" id="SM00388">
    <property type="entry name" value="HisKA"/>
    <property type="match status" value="1"/>
</dbReference>
<dbReference type="Pfam" id="PF00512">
    <property type="entry name" value="HisKA"/>
    <property type="match status" value="1"/>
</dbReference>
<dbReference type="AlphaFoldDB" id="A0A837I7M3"/>
<comment type="subcellular location">
    <subcellularLocation>
        <location evidence="2">Membrane</location>
    </subcellularLocation>
</comment>
<feature type="transmembrane region" description="Helical" evidence="8">
    <location>
        <begin position="6"/>
        <end position="27"/>
    </location>
</feature>
<evidence type="ECO:0000256" key="8">
    <source>
        <dbReference type="SAM" id="Phobius"/>
    </source>
</evidence>
<dbReference type="InterPro" id="IPR003661">
    <property type="entry name" value="HisK_dim/P_dom"/>
</dbReference>
<dbReference type="Gene3D" id="1.10.287.130">
    <property type="match status" value="1"/>
</dbReference>
<dbReference type="Pfam" id="PF00672">
    <property type="entry name" value="HAMP"/>
    <property type="match status" value="1"/>
</dbReference>
<dbReference type="FunFam" id="3.30.565.10:FF:000006">
    <property type="entry name" value="Sensor histidine kinase WalK"/>
    <property type="match status" value="1"/>
</dbReference>
<dbReference type="Gene3D" id="3.30.565.10">
    <property type="entry name" value="Histidine kinase-like ATPase, C-terminal domain"/>
    <property type="match status" value="1"/>
</dbReference>
<dbReference type="InterPro" id="IPR003660">
    <property type="entry name" value="HAMP_dom"/>
</dbReference>
<keyword evidence="8" id="KW-1133">Transmembrane helix</keyword>
<dbReference type="SUPFAM" id="SSF158472">
    <property type="entry name" value="HAMP domain-like"/>
    <property type="match status" value="1"/>
</dbReference>